<evidence type="ECO:0000256" key="11">
    <source>
        <dbReference type="ARBA" id="ARBA00022989"/>
    </source>
</evidence>
<dbReference type="SMART" id="SM00498">
    <property type="entry name" value="FH2"/>
    <property type="match status" value="1"/>
</dbReference>
<dbReference type="CDD" id="cd07987">
    <property type="entry name" value="LPLAT_MGAT-like"/>
    <property type="match status" value="1"/>
</dbReference>
<keyword evidence="9" id="KW-0319">Glycerol metabolism</keyword>
<keyword evidence="12" id="KW-0443">Lipid metabolism</keyword>
<keyword evidence="10" id="KW-0256">Endoplasmic reticulum</keyword>
<evidence type="ECO:0000256" key="7">
    <source>
        <dbReference type="ARBA" id="ARBA00022679"/>
    </source>
</evidence>
<dbReference type="InterPro" id="IPR042201">
    <property type="entry name" value="FH2_Formin_sf"/>
</dbReference>
<evidence type="ECO:0000256" key="8">
    <source>
        <dbReference type="ARBA" id="ARBA00022692"/>
    </source>
</evidence>
<keyword evidence="14" id="KW-0012">Acyltransferase</keyword>
<keyword evidence="7" id="KW-0808">Transferase</keyword>
<dbReference type="PANTHER" id="PTHR12317">
    <property type="entry name" value="DIACYLGLYCEROL O-ACYLTRANSFERASE"/>
    <property type="match status" value="1"/>
</dbReference>
<dbReference type="OrthoDB" id="449536at2759"/>
<evidence type="ECO:0000313" key="17">
    <source>
        <dbReference type="EMBL" id="CAE7477130.1"/>
    </source>
</evidence>
<gene>
    <name evidence="17" type="primary">DGAT2</name>
    <name evidence="17" type="ORF">SNEC2469_LOCUS13482</name>
</gene>
<sequence length="1130" mass="124816">MAGSALLRSSAIGGLVLAALQLPWCPRLSVSKQLLAGCLLGYLASVLDGSEKRPGCRRSPWLLRVVQRFWNQVLPRLFNIDCSLEDEEGLRKCGHCVVAVHPHGVLSLGHYLVISGFHPDLERALPASRRCALSAGVLFKLPGVRELALGLGCVDAHRDVAKRCLSNGLSISVVPGGEREQLLAQRGKVEQLVLAQRQGFVRLALQHGVPIVPVYVFGEAQLFKQSRILMGFRSWVQRTLGVALVMPYGPWGMPWQKYPDPVRIVVGKPLAMPRIPDPSKADVAEHHSKYVEELGKLFERHKAGAGYPDSSLQIAMGQDVGPYADDPKISSGKGKAKGKAPTKSVDAGAAKGGKKGAPGGKGKGAPSLSKSPVAPSKAMKPLWWKRLLFGTDLQPGAIWERVRDETQSLPAEELEHRFAKAQAQAPSKPTGPSPTGASEVIRIRTDAVQDRELRLLPSPAECGRALAELEDQRLALDELERLQRAVCPTKRELELLEEEYWEQLRLIPSFEQRMECWHFIRTYRERDLLDIFQSLEKSEAVPSLLALILATGIWMNRGTEFAAAKGFGIEFLEKLHSIKGADGKSLQHLLFVVFFDSLDSQAAEFVEALGPLLQNVSRRVIQDSEETKISKAVHLSLEECDEAVSSIHETALDIQASLQKCTGGLDPSDPVKLRLHREFATATKMIESLVQLRNSVKSQYDRVLQWFHAPGWRSADFFLLWDNFLLPSDLLAARCRDGQSPAPDARSLDVEATFCQARASGALAAESLKCSDDRFLGAVEGEGIEELRLEELGRDLAEEGDPPFQRTLMHEADSLRLTMQKELLFNLLQFRPFPAARTKFSAAAIADAEQRKVAREASAARWSVLVQQLPRQEDVVHLLEDLDLAKDSSDCTVQQLSKVETDGKDTLLAEASEGPEISFRRALDAERLLFTMSMMTYRQKATSCVEGLEDFLDVVECFKHSKALPEYLSLILATGNYLNGGTPRGQADGFDLSELEKLTGIQDADGKDLRHFVLQVFCQQMPVQAEQLFAELRPCFLNVRRSISKDALGTAKLSKTVLQAIEALDEEVSALQVSLKQAEEAVRTVVGSQTSPAAHERLTQNLAEASAFVNETVAFRDDVKAAFRQPWFRV</sequence>
<name>A0A812SFJ5_9DINO</name>
<comment type="subcellular location">
    <subcellularLocation>
        <location evidence="1">Endoplasmic reticulum membrane</location>
        <topology evidence="1">Multi-pass membrane protein</topology>
    </subcellularLocation>
</comment>
<accession>A0A812SFJ5</accession>
<comment type="similarity">
    <text evidence="4">Belongs to the diacylglycerol acyltransferase family.</text>
</comment>
<dbReference type="Pfam" id="PF02181">
    <property type="entry name" value="FH2"/>
    <property type="match status" value="2"/>
</dbReference>
<dbReference type="InterPro" id="IPR007130">
    <property type="entry name" value="DAGAT"/>
</dbReference>
<dbReference type="PANTHER" id="PTHR12317:SF0">
    <property type="entry name" value="ACYLTRANSFERASE"/>
    <property type="match status" value="1"/>
</dbReference>
<evidence type="ECO:0000256" key="10">
    <source>
        <dbReference type="ARBA" id="ARBA00022824"/>
    </source>
</evidence>
<keyword evidence="8" id="KW-0812">Transmembrane</keyword>
<evidence type="ECO:0000259" key="16">
    <source>
        <dbReference type="SMART" id="SM00498"/>
    </source>
</evidence>
<dbReference type="GO" id="GO:0019432">
    <property type="term" value="P:triglyceride biosynthetic process"/>
    <property type="evidence" value="ECO:0007669"/>
    <property type="project" value="TreeGrafter"/>
</dbReference>
<dbReference type="GO" id="GO:0005789">
    <property type="term" value="C:endoplasmic reticulum membrane"/>
    <property type="evidence" value="ECO:0007669"/>
    <property type="project" value="UniProtKB-SubCell"/>
</dbReference>
<evidence type="ECO:0000256" key="13">
    <source>
        <dbReference type="ARBA" id="ARBA00023136"/>
    </source>
</evidence>
<evidence type="ECO:0000256" key="12">
    <source>
        <dbReference type="ARBA" id="ARBA00023098"/>
    </source>
</evidence>
<protein>
    <recommendedName>
        <fullName evidence="5">diacylglycerol O-acyltransferase</fullName>
        <ecNumber evidence="5">2.3.1.20</ecNumber>
    </recommendedName>
</protein>
<dbReference type="GO" id="GO:0004144">
    <property type="term" value="F:diacylglycerol O-acyltransferase activity"/>
    <property type="evidence" value="ECO:0007669"/>
    <property type="project" value="UniProtKB-EC"/>
</dbReference>
<evidence type="ECO:0000256" key="2">
    <source>
        <dbReference type="ARBA" id="ARBA00004771"/>
    </source>
</evidence>
<dbReference type="SUPFAM" id="SSF101447">
    <property type="entry name" value="Formin homology 2 domain (FH2 domain)"/>
    <property type="match status" value="2"/>
</dbReference>
<keyword evidence="13" id="KW-0472">Membrane</keyword>
<evidence type="ECO:0000256" key="9">
    <source>
        <dbReference type="ARBA" id="ARBA00022798"/>
    </source>
</evidence>
<evidence type="ECO:0000256" key="15">
    <source>
        <dbReference type="SAM" id="MobiDB-lite"/>
    </source>
</evidence>
<evidence type="ECO:0000256" key="1">
    <source>
        <dbReference type="ARBA" id="ARBA00004477"/>
    </source>
</evidence>
<evidence type="ECO:0000256" key="14">
    <source>
        <dbReference type="ARBA" id="ARBA00023315"/>
    </source>
</evidence>
<feature type="domain" description="FH2" evidence="16">
    <location>
        <begin position="369"/>
        <end position="800"/>
    </location>
</feature>
<evidence type="ECO:0000256" key="6">
    <source>
        <dbReference type="ARBA" id="ARBA00022516"/>
    </source>
</evidence>
<proteinExistence type="inferred from homology"/>
<comment type="caution">
    <text evidence="17">The sequence shown here is derived from an EMBL/GenBank/DDBJ whole genome shotgun (WGS) entry which is preliminary data.</text>
</comment>
<comment type="pathway">
    <text evidence="3">Lipid metabolism.</text>
</comment>
<organism evidence="17 18">
    <name type="scientific">Symbiodinium necroappetens</name>
    <dbReference type="NCBI Taxonomy" id="1628268"/>
    <lineage>
        <taxon>Eukaryota</taxon>
        <taxon>Sar</taxon>
        <taxon>Alveolata</taxon>
        <taxon>Dinophyceae</taxon>
        <taxon>Suessiales</taxon>
        <taxon>Symbiodiniaceae</taxon>
        <taxon>Symbiodinium</taxon>
    </lineage>
</organism>
<dbReference type="Gene3D" id="1.20.58.2220">
    <property type="entry name" value="Formin, FH2 domain"/>
    <property type="match status" value="2"/>
</dbReference>
<evidence type="ECO:0000313" key="18">
    <source>
        <dbReference type="Proteomes" id="UP000601435"/>
    </source>
</evidence>
<dbReference type="EC" id="2.3.1.20" evidence="5"/>
<reference evidence="17" key="1">
    <citation type="submission" date="2021-02" db="EMBL/GenBank/DDBJ databases">
        <authorList>
            <person name="Dougan E. K."/>
            <person name="Rhodes N."/>
            <person name="Thang M."/>
            <person name="Chan C."/>
        </authorList>
    </citation>
    <scope>NUCLEOTIDE SEQUENCE</scope>
</reference>
<dbReference type="InterPro" id="IPR015425">
    <property type="entry name" value="FH2_Formin"/>
</dbReference>
<dbReference type="Proteomes" id="UP000601435">
    <property type="component" value="Unassembled WGS sequence"/>
</dbReference>
<keyword evidence="11" id="KW-1133">Transmembrane helix</keyword>
<dbReference type="Pfam" id="PF03982">
    <property type="entry name" value="DAGAT"/>
    <property type="match status" value="1"/>
</dbReference>
<evidence type="ECO:0000256" key="3">
    <source>
        <dbReference type="ARBA" id="ARBA00005189"/>
    </source>
</evidence>
<feature type="region of interest" description="Disordered" evidence="15">
    <location>
        <begin position="323"/>
        <end position="375"/>
    </location>
</feature>
<keyword evidence="6" id="KW-0444">Lipid biosynthesis</keyword>
<evidence type="ECO:0000256" key="4">
    <source>
        <dbReference type="ARBA" id="ARBA00005420"/>
    </source>
</evidence>
<dbReference type="AlphaFoldDB" id="A0A812SFJ5"/>
<keyword evidence="18" id="KW-1185">Reference proteome</keyword>
<evidence type="ECO:0000256" key="5">
    <source>
        <dbReference type="ARBA" id="ARBA00013244"/>
    </source>
</evidence>
<dbReference type="GO" id="GO:0006071">
    <property type="term" value="P:glycerol metabolic process"/>
    <property type="evidence" value="ECO:0007669"/>
    <property type="project" value="UniProtKB-KW"/>
</dbReference>
<comment type="pathway">
    <text evidence="2">Glycerolipid metabolism; triacylglycerol biosynthesis.</text>
</comment>
<dbReference type="EMBL" id="CAJNJA010021509">
    <property type="protein sequence ID" value="CAE7477130.1"/>
    <property type="molecule type" value="Genomic_DNA"/>
</dbReference>